<dbReference type="EMBL" id="QGGU01000010">
    <property type="protein sequence ID" value="PWK47862.1"/>
    <property type="molecule type" value="Genomic_DNA"/>
</dbReference>
<evidence type="ECO:0000313" key="3">
    <source>
        <dbReference type="Proteomes" id="UP000245790"/>
    </source>
</evidence>
<name>A0A316FIE2_9GAMM</name>
<accession>A0A316FIE2</accession>
<sequence>MHKLITLLIIGLVSTLYASDMLVSAATANKSEQKTAAKQPVYLEAPVLSTNSQDAFWKNILKHCGKAYEGKVVTDTANSDAFANKKLVMHVRECNPYEIKIPFHVGDDASRTWVITKTGSGLSLKHDHRHKDGSLDQLTMYGGHTVDAGAAQVQSFPADAPTKEMFTLQGIPQSNTNIWQMFIYPDTFSYRLIREGRAFRVDFDLTKAIETPAAPWGYY</sequence>
<keyword evidence="1" id="KW-0732">Signal</keyword>
<keyword evidence="3" id="KW-1185">Reference proteome</keyword>
<feature type="signal peptide" evidence="1">
    <location>
        <begin position="1"/>
        <end position="18"/>
    </location>
</feature>
<dbReference type="RefSeq" id="WP_210204952.1">
    <property type="nucleotide sequence ID" value="NZ_QGGU01000010.1"/>
</dbReference>
<organism evidence="2 3">
    <name type="scientific">Pleionea mediterranea</name>
    <dbReference type="NCBI Taxonomy" id="523701"/>
    <lineage>
        <taxon>Bacteria</taxon>
        <taxon>Pseudomonadati</taxon>
        <taxon>Pseudomonadota</taxon>
        <taxon>Gammaproteobacteria</taxon>
        <taxon>Oceanospirillales</taxon>
        <taxon>Pleioneaceae</taxon>
        <taxon>Pleionea</taxon>
    </lineage>
</organism>
<gene>
    <name evidence="2" type="ORF">C8D97_11077</name>
</gene>
<evidence type="ECO:0008006" key="4">
    <source>
        <dbReference type="Google" id="ProtNLM"/>
    </source>
</evidence>
<feature type="chain" id="PRO_5016384464" description="Secreted protein" evidence="1">
    <location>
        <begin position="19"/>
        <end position="219"/>
    </location>
</feature>
<protein>
    <recommendedName>
        <fullName evidence="4">Secreted protein</fullName>
    </recommendedName>
</protein>
<dbReference type="Proteomes" id="UP000245790">
    <property type="component" value="Unassembled WGS sequence"/>
</dbReference>
<evidence type="ECO:0000256" key="1">
    <source>
        <dbReference type="SAM" id="SignalP"/>
    </source>
</evidence>
<reference evidence="2 3" key="1">
    <citation type="submission" date="2018-05" db="EMBL/GenBank/DDBJ databases">
        <title>Genomic Encyclopedia of Type Strains, Phase IV (KMG-IV): sequencing the most valuable type-strain genomes for metagenomic binning, comparative biology and taxonomic classification.</title>
        <authorList>
            <person name="Goeker M."/>
        </authorList>
    </citation>
    <scope>NUCLEOTIDE SEQUENCE [LARGE SCALE GENOMIC DNA]</scope>
    <source>
        <strain evidence="2 3">DSM 25350</strain>
    </source>
</reference>
<dbReference type="AlphaFoldDB" id="A0A316FIE2"/>
<comment type="caution">
    <text evidence="2">The sequence shown here is derived from an EMBL/GenBank/DDBJ whole genome shotgun (WGS) entry which is preliminary data.</text>
</comment>
<proteinExistence type="predicted"/>
<evidence type="ECO:0000313" key="2">
    <source>
        <dbReference type="EMBL" id="PWK47862.1"/>
    </source>
</evidence>